<dbReference type="Proteomes" id="UP000634136">
    <property type="component" value="Unassembled WGS sequence"/>
</dbReference>
<dbReference type="SMART" id="SM00353">
    <property type="entry name" value="HLH"/>
    <property type="match status" value="1"/>
</dbReference>
<dbReference type="OrthoDB" id="651283at2759"/>
<reference evidence="8" key="1">
    <citation type="submission" date="2020-09" db="EMBL/GenBank/DDBJ databases">
        <title>Genome-Enabled Discovery of Anthraquinone Biosynthesis in Senna tora.</title>
        <authorList>
            <person name="Kang S.-H."/>
            <person name="Pandey R.P."/>
            <person name="Lee C.-M."/>
            <person name="Sim J.-S."/>
            <person name="Jeong J.-T."/>
            <person name="Choi B.-S."/>
            <person name="Jung M."/>
            <person name="Ginzburg D."/>
            <person name="Zhao K."/>
            <person name="Won S.Y."/>
            <person name="Oh T.-J."/>
            <person name="Yu Y."/>
            <person name="Kim N.-H."/>
            <person name="Lee O.R."/>
            <person name="Lee T.-H."/>
            <person name="Bashyal P."/>
            <person name="Kim T.-S."/>
            <person name="Lee W.-H."/>
            <person name="Kawkins C."/>
            <person name="Kim C.-K."/>
            <person name="Kim J.S."/>
            <person name="Ahn B.O."/>
            <person name="Rhee S.Y."/>
            <person name="Sohng J.K."/>
        </authorList>
    </citation>
    <scope>NUCLEOTIDE SEQUENCE</scope>
    <source>
        <tissue evidence="8">Leaf</tissue>
    </source>
</reference>
<accession>A0A834W6E5</accession>
<keyword evidence="9" id="KW-1185">Reference proteome</keyword>
<evidence type="ECO:0000256" key="2">
    <source>
        <dbReference type="ARBA" id="ARBA00023015"/>
    </source>
</evidence>
<dbReference type="EMBL" id="JAAIUW010000010">
    <property type="protein sequence ID" value="KAF7811072.1"/>
    <property type="molecule type" value="Genomic_DNA"/>
</dbReference>
<dbReference type="Gene3D" id="4.10.280.10">
    <property type="entry name" value="Helix-loop-helix DNA-binding domain"/>
    <property type="match status" value="1"/>
</dbReference>
<evidence type="ECO:0000256" key="4">
    <source>
        <dbReference type="ARBA" id="ARBA00023163"/>
    </source>
</evidence>
<dbReference type="PROSITE" id="PS50888">
    <property type="entry name" value="BHLH"/>
    <property type="match status" value="1"/>
</dbReference>
<evidence type="ECO:0000256" key="6">
    <source>
        <dbReference type="SAM" id="MobiDB-lite"/>
    </source>
</evidence>
<dbReference type="GO" id="GO:0005634">
    <property type="term" value="C:nucleus"/>
    <property type="evidence" value="ECO:0007669"/>
    <property type="project" value="UniProtKB-SubCell"/>
</dbReference>
<gene>
    <name evidence="8" type="ORF">G2W53_032048</name>
</gene>
<keyword evidence="4" id="KW-0804">Transcription</keyword>
<keyword evidence="3" id="KW-0238">DNA-binding</keyword>
<dbReference type="SUPFAM" id="SSF47459">
    <property type="entry name" value="HLH, helix-loop-helix DNA-binding domain"/>
    <property type="match status" value="1"/>
</dbReference>
<feature type="domain" description="BHLH" evidence="7">
    <location>
        <begin position="204"/>
        <end position="253"/>
    </location>
</feature>
<dbReference type="GO" id="GO:0046983">
    <property type="term" value="F:protein dimerization activity"/>
    <property type="evidence" value="ECO:0007669"/>
    <property type="project" value="InterPro"/>
</dbReference>
<keyword evidence="5" id="KW-0539">Nucleus</keyword>
<dbReference type="InterPro" id="IPR045843">
    <property type="entry name" value="IND-like"/>
</dbReference>
<evidence type="ECO:0000313" key="8">
    <source>
        <dbReference type="EMBL" id="KAF7811072.1"/>
    </source>
</evidence>
<evidence type="ECO:0000259" key="7">
    <source>
        <dbReference type="PROSITE" id="PS50888"/>
    </source>
</evidence>
<dbReference type="PANTHER" id="PTHR45914">
    <property type="entry name" value="TRANSCRIPTION FACTOR HEC3-RELATED"/>
    <property type="match status" value="1"/>
</dbReference>
<proteinExistence type="predicted"/>
<evidence type="ECO:0000256" key="3">
    <source>
        <dbReference type="ARBA" id="ARBA00023125"/>
    </source>
</evidence>
<dbReference type="GO" id="GO:0003677">
    <property type="term" value="F:DNA binding"/>
    <property type="evidence" value="ECO:0007669"/>
    <property type="project" value="UniProtKB-KW"/>
</dbReference>
<name>A0A834W6E5_9FABA</name>
<dbReference type="Pfam" id="PF00010">
    <property type="entry name" value="HLH"/>
    <property type="match status" value="1"/>
</dbReference>
<evidence type="ECO:0000256" key="5">
    <source>
        <dbReference type="ARBA" id="ARBA00023242"/>
    </source>
</evidence>
<dbReference type="FunFam" id="4.10.280.10:FF:000022">
    <property type="entry name" value="Basic helix-loop-helix transcription factor"/>
    <property type="match status" value="1"/>
</dbReference>
<dbReference type="GO" id="GO:0003700">
    <property type="term" value="F:DNA-binding transcription factor activity"/>
    <property type="evidence" value="ECO:0007669"/>
    <property type="project" value="InterPro"/>
</dbReference>
<protein>
    <submittedName>
        <fullName evidence="8">Transcription factor bHLH84-like</fullName>
    </submittedName>
</protein>
<dbReference type="InterPro" id="IPR011598">
    <property type="entry name" value="bHLH_dom"/>
</dbReference>
<dbReference type="GO" id="GO:0048766">
    <property type="term" value="P:root hair initiation"/>
    <property type="evidence" value="ECO:0007669"/>
    <property type="project" value="UniProtKB-ARBA"/>
</dbReference>
<comment type="subcellular location">
    <subcellularLocation>
        <location evidence="1">Nucleus</location>
    </subcellularLocation>
</comment>
<dbReference type="AlphaFoldDB" id="A0A834W6E5"/>
<organism evidence="8 9">
    <name type="scientific">Senna tora</name>
    <dbReference type="NCBI Taxonomy" id="362788"/>
    <lineage>
        <taxon>Eukaryota</taxon>
        <taxon>Viridiplantae</taxon>
        <taxon>Streptophyta</taxon>
        <taxon>Embryophyta</taxon>
        <taxon>Tracheophyta</taxon>
        <taxon>Spermatophyta</taxon>
        <taxon>Magnoliopsida</taxon>
        <taxon>eudicotyledons</taxon>
        <taxon>Gunneridae</taxon>
        <taxon>Pentapetalae</taxon>
        <taxon>rosids</taxon>
        <taxon>fabids</taxon>
        <taxon>Fabales</taxon>
        <taxon>Fabaceae</taxon>
        <taxon>Caesalpinioideae</taxon>
        <taxon>Cassia clade</taxon>
        <taxon>Senna</taxon>
    </lineage>
</organism>
<dbReference type="InterPro" id="IPR036638">
    <property type="entry name" value="HLH_DNA-bd_sf"/>
</dbReference>
<feature type="region of interest" description="Disordered" evidence="6">
    <location>
        <begin position="117"/>
        <end position="141"/>
    </location>
</feature>
<sequence length="290" mass="32029">MEACGRICEEWSSLSGFYTAEEADFMTHLLSNNDISVPEELLLIQNPTLGCINNDISVANNNANFFCFSQGSSFSTTTTDSTCGNNIINPNFDSLSMGFSFGDDTNSQAAKRECEVLVSEPDRKGKRPRISSLEVPKKKRNVKSKKSEKCGSCVVSNNNEEDRISQRQSSSSCCSEDESNNGGEASSLSPNKDASPLKSNKAPPASDPQSVYARRRRERINERLRILQNLVPNGTKVDISTMLEEAVQYVKFLQLQIKLLSSDDLWMYAPIAYNGLNIGLDLNITPTKQP</sequence>
<evidence type="ECO:0000313" key="9">
    <source>
        <dbReference type="Proteomes" id="UP000634136"/>
    </source>
</evidence>
<feature type="region of interest" description="Disordered" evidence="6">
    <location>
        <begin position="161"/>
        <end position="212"/>
    </location>
</feature>
<keyword evidence="2" id="KW-0805">Transcription regulation</keyword>
<dbReference type="PANTHER" id="PTHR45914:SF60">
    <property type="entry name" value="TRANSCRIPTION FACTOR RSL2-LIKE"/>
    <property type="match status" value="1"/>
</dbReference>
<comment type="caution">
    <text evidence="8">The sequence shown here is derived from an EMBL/GenBank/DDBJ whole genome shotgun (WGS) entry which is preliminary data.</text>
</comment>
<evidence type="ECO:0000256" key="1">
    <source>
        <dbReference type="ARBA" id="ARBA00004123"/>
    </source>
</evidence>
<feature type="compositionally biased region" description="Polar residues" evidence="6">
    <location>
        <begin position="180"/>
        <end position="192"/>
    </location>
</feature>